<sequence>MTSRTLSREKIVAAAIEIINDQEKLTFTKLSKILGTRSQAIYNYFPDVLTLKVAVVDNFYDQLTQRLQIDLLGLSGKQAIKSFANVSVQFALSHFLVAQQILVIPADRLQDKVLDNRLLVIHEILIKLLNPLIEDQKVQLIISRMLHNLIIGEIIHIENGQFNNKLMSARDSFDKMLDITLLSL</sequence>
<dbReference type="AlphaFoldDB" id="A0A210PB48"/>
<dbReference type="RefSeq" id="WP_054643795.1">
    <property type="nucleotide sequence ID" value="NZ_LNUB01000029.1"/>
</dbReference>
<evidence type="ECO:0000313" key="1">
    <source>
        <dbReference type="EMBL" id="OWF33718.1"/>
    </source>
</evidence>
<protein>
    <recommendedName>
        <fullName evidence="3">TetR family transcriptional regulator</fullName>
    </recommendedName>
</protein>
<gene>
    <name evidence="1" type="ORF">LKACC12383_00858</name>
</gene>
<dbReference type="Gene3D" id="1.10.10.60">
    <property type="entry name" value="Homeodomain-like"/>
    <property type="match status" value="1"/>
</dbReference>
<name>A0A210PB48_9LACO</name>
<organism evidence="1 2">
    <name type="scientific">Companilactobacillus kimchii</name>
    <dbReference type="NCBI Taxonomy" id="2801452"/>
    <lineage>
        <taxon>Bacteria</taxon>
        <taxon>Bacillati</taxon>
        <taxon>Bacillota</taxon>
        <taxon>Bacilli</taxon>
        <taxon>Lactobacillales</taxon>
        <taxon>Lactobacillaceae</taxon>
        <taxon>Companilactobacillus</taxon>
    </lineage>
</organism>
<dbReference type="EMBL" id="MXAL01000003">
    <property type="protein sequence ID" value="OWF33718.1"/>
    <property type="molecule type" value="Genomic_DNA"/>
</dbReference>
<accession>A0A210PB48</accession>
<dbReference type="Gene3D" id="1.10.357.10">
    <property type="entry name" value="Tetracycline Repressor, domain 2"/>
    <property type="match status" value="1"/>
</dbReference>
<reference evidence="1 2" key="1">
    <citation type="submission" date="2017-03" db="EMBL/GenBank/DDBJ databases">
        <title>Genome sequence of Lactobacillus kimchii KACC 12383.</title>
        <authorList>
            <person name="Chun J."/>
        </authorList>
    </citation>
    <scope>NUCLEOTIDE SEQUENCE [LARGE SCALE GENOMIC DNA]</scope>
    <source>
        <strain evidence="1 2">KACC 12383</strain>
    </source>
</reference>
<evidence type="ECO:0000313" key="2">
    <source>
        <dbReference type="Proteomes" id="UP000196649"/>
    </source>
</evidence>
<dbReference type="InterPro" id="IPR009057">
    <property type="entry name" value="Homeodomain-like_sf"/>
</dbReference>
<dbReference type="Proteomes" id="UP000196649">
    <property type="component" value="Unassembled WGS sequence"/>
</dbReference>
<dbReference type="SUPFAM" id="SSF46689">
    <property type="entry name" value="Homeodomain-like"/>
    <property type="match status" value="1"/>
</dbReference>
<proteinExistence type="predicted"/>
<comment type="caution">
    <text evidence="1">The sequence shown here is derived from an EMBL/GenBank/DDBJ whole genome shotgun (WGS) entry which is preliminary data.</text>
</comment>
<evidence type="ECO:0008006" key="3">
    <source>
        <dbReference type="Google" id="ProtNLM"/>
    </source>
</evidence>